<gene>
    <name evidence="2" type="ORF">V6590_16485</name>
</gene>
<keyword evidence="1" id="KW-1133">Transmembrane helix</keyword>
<sequence>MALSYRTRKRLALLILVVGLPLYIAVAWGIMGALERPSIWVELLIYVALGIVWALPFKFIFKGIGQPDPDAPDERD</sequence>
<dbReference type="InterPro" id="IPR021265">
    <property type="entry name" value="DUF2842"/>
</dbReference>
<evidence type="ECO:0000313" key="3">
    <source>
        <dbReference type="Proteomes" id="UP001431963"/>
    </source>
</evidence>
<proteinExistence type="predicted"/>
<protein>
    <submittedName>
        <fullName evidence="2">DUF2842 domain-containing protein</fullName>
    </submittedName>
</protein>
<comment type="caution">
    <text evidence="2">The sequence shown here is derived from an EMBL/GenBank/DDBJ whole genome shotgun (WGS) entry which is preliminary data.</text>
</comment>
<dbReference type="RefSeq" id="WP_335424775.1">
    <property type="nucleotide sequence ID" value="NZ_JBALHR010000012.1"/>
</dbReference>
<dbReference type="EMBL" id="JBALHR010000012">
    <property type="protein sequence ID" value="MEH7829748.1"/>
    <property type="molecule type" value="Genomic_DNA"/>
</dbReference>
<feature type="transmembrane region" description="Helical" evidence="1">
    <location>
        <begin position="43"/>
        <end position="61"/>
    </location>
</feature>
<dbReference type="Proteomes" id="UP001431963">
    <property type="component" value="Unassembled WGS sequence"/>
</dbReference>
<feature type="transmembrane region" description="Helical" evidence="1">
    <location>
        <begin position="12"/>
        <end position="31"/>
    </location>
</feature>
<organism evidence="2 3">
    <name type="scientific">Gemmobacter denitrificans</name>
    <dbReference type="NCBI Taxonomy" id="3123040"/>
    <lineage>
        <taxon>Bacteria</taxon>
        <taxon>Pseudomonadati</taxon>
        <taxon>Pseudomonadota</taxon>
        <taxon>Alphaproteobacteria</taxon>
        <taxon>Rhodobacterales</taxon>
        <taxon>Paracoccaceae</taxon>
        <taxon>Gemmobacter</taxon>
    </lineage>
</organism>
<reference evidence="2" key="1">
    <citation type="submission" date="2024-02" db="EMBL/GenBank/DDBJ databases">
        <title>Genome sequences of strain Gemmobacter sp. JM10B15.</title>
        <authorList>
            <person name="Zhang M."/>
        </authorList>
    </citation>
    <scope>NUCLEOTIDE SEQUENCE</scope>
    <source>
        <strain evidence="2">JM10B15</strain>
    </source>
</reference>
<evidence type="ECO:0000313" key="2">
    <source>
        <dbReference type="EMBL" id="MEH7829748.1"/>
    </source>
</evidence>
<accession>A0ABU8BZW3</accession>
<keyword evidence="3" id="KW-1185">Reference proteome</keyword>
<dbReference type="Pfam" id="PF11003">
    <property type="entry name" value="DUF2842"/>
    <property type="match status" value="1"/>
</dbReference>
<evidence type="ECO:0000256" key="1">
    <source>
        <dbReference type="SAM" id="Phobius"/>
    </source>
</evidence>
<name>A0ABU8BZW3_9RHOB</name>
<keyword evidence="1" id="KW-0472">Membrane</keyword>
<keyword evidence="1" id="KW-0812">Transmembrane</keyword>